<dbReference type="Proteomes" id="UP000711614">
    <property type="component" value="Unassembled WGS sequence"/>
</dbReference>
<sequence>MSTITSPDAAYTKALLRHFSDLRDGTHGEAVSRQDKEDLFRAAADLLEPYARQALNEVNEVLMLGQGTVESSGIGRSPDTGLIYSWTLGWAEQRAAGIPPITIHAYYGRGFHHPHLRGGTVKEWPLNVFTPEQAAQELPILRAIASAEIHNLVFLSDFTIVPSSKPGTTTSTR</sequence>
<keyword evidence="2" id="KW-1185">Reference proteome</keyword>
<proteinExistence type="predicted"/>
<dbReference type="RefSeq" id="WP_209678518.1">
    <property type="nucleotide sequence ID" value="NZ_JAGIOI010000001.1"/>
</dbReference>
<comment type="caution">
    <text evidence="1">The sequence shown here is derived from an EMBL/GenBank/DDBJ whole genome shotgun (WGS) entry which is preliminary data.</text>
</comment>
<protein>
    <submittedName>
        <fullName evidence="1">Uncharacterized protein</fullName>
    </submittedName>
</protein>
<organism evidence="1 2">
    <name type="scientific">Arthrobacter stackebrandtii</name>
    <dbReference type="NCBI Taxonomy" id="272161"/>
    <lineage>
        <taxon>Bacteria</taxon>
        <taxon>Bacillati</taxon>
        <taxon>Actinomycetota</taxon>
        <taxon>Actinomycetes</taxon>
        <taxon>Micrococcales</taxon>
        <taxon>Micrococcaceae</taxon>
        <taxon>Arthrobacter</taxon>
    </lineage>
</organism>
<reference evidence="1 2" key="1">
    <citation type="submission" date="2021-03" db="EMBL/GenBank/DDBJ databases">
        <title>Sequencing the genomes of 1000 actinobacteria strains.</title>
        <authorList>
            <person name="Klenk H.-P."/>
        </authorList>
    </citation>
    <scope>NUCLEOTIDE SEQUENCE [LARGE SCALE GENOMIC DNA]</scope>
    <source>
        <strain evidence="1 2">DSM 16005</strain>
    </source>
</reference>
<gene>
    <name evidence="1" type="ORF">JOF48_001252</name>
</gene>
<evidence type="ECO:0000313" key="1">
    <source>
        <dbReference type="EMBL" id="MBP2412453.1"/>
    </source>
</evidence>
<accession>A0ABS4YWT6</accession>
<evidence type="ECO:0000313" key="2">
    <source>
        <dbReference type="Proteomes" id="UP000711614"/>
    </source>
</evidence>
<name>A0ABS4YWT6_9MICC</name>
<dbReference type="EMBL" id="JAGIOI010000001">
    <property type="protein sequence ID" value="MBP2412453.1"/>
    <property type="molecule type" value="Genomic_DNA"/>
</dbReference>